<gene>
    <name evidence="2" type="ORF">EII33_09770</name>
</gene>
<dbReference type="Gene3D" id="2.60.40.1120">
    <property type="entry name" value="Carboxypeptidase-like, regulatory domain"/>
    <property type="match status" value="1"/>
</dbReference>
<organism evidence="2 3">
    <name type="scientific">Prevotella heparinolytica</name>
    <dbReference type="NCBI Taxonomy" id="28113"/>
    <lineage>
        <taxon>Bacteria</taxon>
        <taxon>Pseudomonadati</taxon>
        <taxon>Bacteroidota</taxon>
        <taxon>Bacteroidia</taxon>
        <taxon>Bacteroidales</taxon>
        <taxon>Bacteroidaceae</taxon>
        <taxon>Bacteroides</taxon>
    </lineage>
</organism>
<keyword evidence="2" id="KW-0121">Carboxypeptidase</keyword>
<dbReference type="Pfam" id="PF18939">
    <property type="entry name" value="DUF5686"/>
    <property type="match status" value="1"/>
</dbReference>
<dbReference type="AlphaFoldDB" id="A0A3P2A2M2"/>
<evidence type="ECO:0000313" key="2">
    <source>
        <dbReference type="EMBL" id="RRD89579.1"/>
    </source>
</evidence>
<name>A0A3P2A2M2_9BACE</name>
<keyword evidence="2" id="KW-0645">Protease</keyword>
<keyword evidence="2" id="KW-0378">Hydrolase</keyword>
<dbReference type="InterPro" id="IPR043741">
    <property type="entry name" value="DUF5686"/>
</dbReference>
<keyword evidence="3" id="KW-1185">Reference proteome</keyword>
<dbReference type="GO" id="GO:0004180">
    <property type="term" value="F:carboxypeptidase activity"/>
    <property type="evidence" value="ECO:0007669"/>
    <property type="project" value="UniProtKB-KW"/>
</dbReference>
<evidence type="ECO:0000313" key="3">
    <source>
        <dbReference type="Proteomes" id="UP000279562"/>
    </source>
</evidence>
<protein>
    <submittedName>
        <fullName evidence="2">Carboxypeptidase-like regulatory domain-containing protein</fullName>
    </submittedName>
</protein>
<dbReference type="InterPro" id="IPR008969">
    <property type="entry name" value="CarboxyPept-like_regulatory"/>
</dbReference>
<keyword evidence="1" id="KW-0732">Signal</keyword>
<dbReference type="Pfam" id="PF13620">
    <property type="entry name" value="CarboxypepD_reg"/>
    <property type="match status" value="1"/>
</dbReference>
<dbReference type="EMBL" id="RQYF01000049">
    <property type="protein sequence ID" value="RRD89579.1"/>
    <property type="molecule type" value="Genomic_DNA"/>
</dbReference>
<evidence type="ECO:0000256" key="1">
    <source>
        <dbReference type="SAM" id="SignalP"/>
    </source>
</evidence>
<reference evidence="2 3" key="1">
    <citation type="submission" date="2018-11" db="EMBL/GenBank/DDBJ databases">
        <title>Genomes From Bacteria Associated with the Canine Oral Cavity: a Test Case for Automated Genome-Based Taxonomic Assignment.</title>
        <authorList>
            <person name="Coil D.A."/>
            <person name="Jospin G."/>
            <person name="Darling A.E."/>
            <person name="Wallis C."/>
            <person name="Davis I.J."/>
            <person name="Harris S."/>
            <person name="Eisen J.A."/>
            <person name="Holcombe L.J."/>
            <person name="O'Flynn C."/>
        </authorList>
    </citation>
    <scope>NUCLEOTIDE SEQUENCE [LARGE SCALE GENOMIC DNA]</scope>
    <source>
        <strain evidence="2 3">OH1047_COT-310</strain>
    </source>
</reference>
<feature type="chain" id="PRO_5018008735" evidence="1">
    <location>
        <begin position="20"/>
        <end position="834"/>
    </location>
</feature>
<accession>A0A3P2A2M2</accession>
<dbReference type="RefSeq" id="WP_125239555.1">
    <property type="nucleotide sequence ID" value="NZ_RQYF01000049.1"/>
</dbReference>
<sequence>MKRFIGLLLLCLMTIFSSAQIFKGTVVDDAGNPVPHAALYLRETKSGFTTDEHGRFRTNLAAGVYTCEVSSLGFVSQSFSFRMSGHDYEKNVVLTERIYSLPEVNVTKNAEDPAYAVIRKAIARASYYRTLVKEFTAGTYLKGTGKGTSIPGILKLSKEIRKESKESLGKLFLMEEQQVITFKAPNIWSKRVVARKNSFPESVQIDLGLTTVNFYAPEIFGRVSPLNKNAFSYYRFRLDGYFMENGRMINKIRVIPKKPDVRLLEGDWFIVEDLWSVSAANAEIRGNGMKATIKVICQEVQPSIFLPVSTTSFTSIDVMGFKAEASYLAAVHYTSVKTELNQDVRSMPHVAVDNTMAVQAKKTMERRKHKYERPAGMVRANTEVDSLADKKDSLYWATVRSVPLKPDEQQSYQYKEQKMLQKDSLDKKSPHKQNVLGGIVNTFLFGRTFATSDKKAWITFPGLPAYVPEYNFVDGFWLGARLKMGIDLSPSSSLRFTPFVYYATACKNWMGQGELVLNYAPRNRGRLTLAGGFTSADYNGESGESRLINALSSSLFGHNHVKLYEKTFFTVSHEIEPLNGLLFSSSLSWQRRQMVENRIHHNWFKKAVEENLPANDDFRPMPENDVLKTVLGMVYTPAYYYHMSKGRKVYEDSRYPTFALKYERAFPLKGGRYLTSYHLIQFSVKQEVNFGMFNRLFWMAEAGMLFDKKNVQFPDFKHFASTDIPVTERSFDAGFNLMGNYALSTNTRWTQVNMSWYTPYLILKRLPFLSDKFFDEALHLRTIAIFKRKPYSELGYSIGLSTVGRVGVFVGVDCLKFRAVGISFSLPLLRSALK</sequence>
<feature type="signal peptide" evidence="1">
    <location>
        <begin position="1"/>
        <end position="19"/>
    </location>
</feature>
<dbReference type="SUPFAM" id="SSF49464">
    <property type="entry name" value="Carboxypeptidase regulatory domain-like"/>
    <property type="match status" value="1"/>
</dbReference>
<comment type="caution">
    <text evidence="2">The sequence shown here is derived from an EMBL/GenBank/DDBJ whole genome shotgun (WGS) entry which is preliminary data.</text>
</comment>
<dbReference type="Proteomes" id="UP000279562">
    <property type="component" value="Unassembled WGS sequence"/>
</dbReference>
<proteinExistence type="predicted"/>